<evidence type="ECO:0000256" key="5">
    <source>
        <dbReference type="ARBA" id="ARBA00007837"/>
    </source>
</evidence>
<evidence type="ECO:0000256" key="16">
    <source>
        <dbReference type="ARBA" id="ARBA00033235"/>
    </source>
</evidence>
<keyword evidence="8 17" id="KW-0813">Transport</keyword>
<dbReference type="NCBIfam" id="TIGR01417">
    <property type="entry name" value="PTS_I_fam"/>
    <property type="match status" value="1"/>
</dbReference>
<keyword evidence="11 17" id="KW-0808">Transferase</keyword>
<evidence type="ECO:0000313" key="22">
    <source>
        <dbReference type="Proteomes" id="UP001523401"/>
    </source>
</evidence>
<sequence>MIKRLRRPSSETALPDHDLPMEILQGIGISPGVVIARASLTYERPLPHIEALPSQLGVEAERARLDQAIALTLKQLRKLRTKLGSLPEEGRIEIDALLSVYERMLNHSRLVRAAHRRLAEDGLTAEAAVQLESDVLAAMAGPQPDMPEEEVESARRREGEFREVARRLLRNLTGVSFRAFSDIPGGSILVAEQIRPADAAVIDPNRIAAVLSEGGGVTDHTAIMLRALNVPAILAVPDLTERIHDGDLLVVDGQRGCIILHPDSTTLADARSAMAEEAKERKGIGRLRRLPSRLVSGEDIELLANVEIANELPLLHRNGAAGIGLLRTEFLFDESEPLPDEDGQYQAYASIVSNMPGQTTTIRVLDWGGEKGLTRLRQLGIQGEEDEENPALGVRGLRLLLRHPEILETQLCAILRASLDGNLRILLPMVSSVNEVVTTRQIYERCAKRLRRRGIKLPADLPPLGVMIETPAAALTAGTLLRQAEFLALGTNDLTMYTLAMDRSAAMGSDLYTALHPALLRLLRLSVDEALRAHRPVCVCGEMASDPRAVALMIGMGLRSFSMSAALLPPVKRMIRSLSLDACDTLYRQAMLIEDPIELYQLVRNFAV</sequence>
<dbReference type="Pfam" id="PF02896">
    <property type="entry name" value="PEP-utilizers_C"/>
    <property type="match status" value="1"/>
</dbReference>
<organism evidence="21 22">
    <name type="scientific">Asaia lannensis NBRC 102526</name>
    <dbReference type="NCBI Taxonomy" id="1307926"/>
    <lineage>
        <taxon>Bacteria</taxon>
        <taxon>Pseudomonadati</taxon>
        <taxon>Pseudomonadota</taxon>
        <taxon>Alphaproteobacteria</taxon>
        <taxon>Acetobacterales</taxon>
        <taxon>Acetobacteraceae</taxon>
        <taxon>Asaia</taxon>
    </lineage>
</organism>
<keyword evidence="22" id="KW-1185">Reference proteome</keyword>
<name>A0ABT1CE81_9PROT</name>
<evidence type="ECO:0000256" key="1">
    <source>
        <dbReference type="ARBA" id="ARBA00000683"/>
    </source>
</evidence>
<keyword evidence="15 17" id="KW-0460">Magnesium</keyword>
<dbReference type="InterPro" id="IPR015813">
    <property type="entry name" value="Pyrv/PenolPyrv_kinase-like_dom"/>
</dbReference>
<evidence type="ECO:0000256" key="14">
    <source>
        <dbReference type="ARBA" id="ARBA00022777"/>
    </source>
</evidence>
<dbReference type="Pfam" id="PF05524">
    <property type="entry name" value="PEP-utilisers_N"/>
    <property type="match status" value="1"/>
</dbReference>
<gene>
    <name evidence="21" type="primary">ptsP</name>
    <name evidence="21" type="ORF">NF685_02335</name>
</gene>
<evidence type="ECO:0000256" key="8">
    <source>
        <dbReference type="ARBA" id="ARBA00022448"/>
    </source>
</evidence>
<dbReference type="InterPro" id="IPR036637">
    <property type="entry name" value="Phosphohistidine_dom_sf"/>
</dbReference>
<keyword evidence="14 17" id="KW-0418">Kinase</keyword>
<dbReference type="InterPro" id="IPR040442">
    <property type="entry name" value="Pyrv_kinase-like_dom_sf"/>
</dbReference>
<evidence type="ECO:0000256" key="2">
    <source>
        <dbReference type="ARBA" id="ARBA00001946"/>
    </source>
</evidence>
<dbReference type="RefSeq" id="WP_252848426.1">
    <property type="nucleotide sequence ID" value="NZ_BAPW01000034.1"/>
</dbReference>
<dbReference type="Gene3D" id="3.20.20.60">
    <property type="entry name" value="Phosphoenolpyruvate-binding domains"/>
    <property type="match status" value="1"/>
</dbReference>
<dbReference type="SUPFAM" id="SSF52009">
    <property type="entry name" value="Phosphohistidine domain"/>
    <property type="match status" value="1"/>
</dbReference>
<feature type="domain" description="PEP-utilising enzyme mobile" evidence="18">
    <location>
        <begin position="184"/>
        <end position="256"/>
    </location>
</feature>
<evidence type="ECO:0000259" key="18">
    <source>
        <dbReference type="Pfam" id="PF00391"/>
    </source>
</evidence>
<dbReference type="Proteomes" id="UP001523401">
    <property type="component" value="Unassembled WGS sequence"/>
</dbReference>
<dbReference type="GO" id="GO:0008965">
    <property type="term" value="F:phosphoenolpyruvate-protein phosphotransferase activity"/>
    <property type="evidence" value="ECO:0007669"/>
    <property type="project" value="UniProtKB-EC"/>
</dbReference>
<evidence type="ECO:0000256" key="3">
    <source>
        <dbReference type="ARBA" id="ARBA00002728"/>
    </source>
</evidence>
<keyword evidence="12 17" id="KW-0598">Phosphotransferase system</keyword>
<dbReference type="Gene3D" id="1.10.274.10">
    <property type="entry name" value="PtsI, HPr-binding domain"/>
    <property type="match status" value="1"/>
</dbReference>
<dbReference type="SUPFAM" id="SSF47831">
    <property type="entry name" value="Enzyme I of the PEP:sugar phosphotransferase system HPr-binding (sub)domain"/>
    <property type="match status" value="1"/>
</dbReference>
<comment type="similarity">
    <text evidence="5 17">Belongs to the PEP-utilizing enzyme family.</text>
</comment>
<dbReference type="InterPro" id="IPR000121">
    <property type="entry name" value="PEP_util_C"/>
</dbReference>
<evidence type="ECO:0000259" key="19">
    <source>
        <dbReference type="Pfam" id="PF02896"/>
    </source>
</evidence>
<keyword evidence="10 17" id="KW-0762">Sugar transport</keyword>
<reference evidence="21 22" key="1">
    <citation type="submission" date="2022-06" db="EMBL/GenBank/DDBJ databases">
        <title>Whole-genome of Asaia lannensis strain LMG 27011T.</title>
        <authorList>
            <person name="Sombolestani A."/>
        </authorList>
    </citation>
    <scope>NUCLEOTIDE SEQUENCE [LARGE SCALE GENOMIC DNA]</scope>
    <source>
        <strain evidence="21 22">NBRC 102526</strain>
    </source>
</reference>
<dbReference type="InterPro" id="IPR006318">
    <property type="entry name" value="PTS_EI-like"/>
</dbReference>
<dbReference type="EMBL" id="JAMXQU010000001">
    <property type="protein sequence ID" value="MCO6158866.1"/>
    <property type="molecule type" value="Genomic_DNA"/>
</dbReference>
<evidence type="ECO:0000256" key="10">
    <source>
        <dbReference type="ARBA" id="ARBA00022597"/>
    </source>
</evidence>
<dbReference type="InterPro" id="IPR008279">
    <property type="entry name" value="PEP-util_enz_mobile_dom"/>
</dbReference>
<comment type="catalytic activity">
    <reaction evidence="1 17">
        <text>L-histidyl-[protein] + phosphoenolpyruvate = N(pros)-phospho-L-histidyl-[protein] + pyruvate</text>
        <dbReference type="Rhea" id="RHEA:23880"/>
        <dbReference type="Rhea" id="RHEA-COMP:9745"/>
        <dbReference type="Rhea" id="RHEA-COMP:9746"/>
        <dbReference type="ChEBI" id="CHEBI:15361"/>
        <dbReference type="ChEBI" id="CHEBI:29979"/>
        <dbReference type="ChEBI" id="CHEBI:58702"/>
        <dbReference type="ChEBI" id="CHEBI:64837"/>
        <dbReference type="EC" id="2.7.3.9"/>
    </reaction>
</comment>
<dbReference type="Gene3D" id="3.50.30.10">
    <property type="entry name" value="Phosphohistidine domain"/>
    <property type="match status" value="1"/>
</dbReference>
<protein>
    <recommendedName>
        <fullName evidence="7 17">Phosphoenolpyruvate-protein phosphotransferase</fullName>
        <ecNumber evidence="6 17">2.7.3.9</ecNumber>
    </recommendedName>
    <alternativeName>
        <fullName evidence="16 17">Phosphotransferase system, enzyme I</fullName>
    </alternativeName>
</protein>
<evidence type="ECO:0000256" key="6">
    <source>
        <dbReference type="ARBA" id="ARBA00012232"/>
    </source>
</evidence>
<evidence type="ECO:0000256" key="11">
    <source>
        <dbReference type="ARBA" id="ARBA00022679"/>
    </source>
</evidence>
<evidence type="ECO:0000256" key="7">
    <source>
        <dbReference type="ARBA" id="ARBA00016544"/>
    </source>
</evidence>
<evidence type="ECO:0000256" key="13">
    <source>
        <dbReference type="ARBA" id="ARBA00022723"/>
    </source>
</evidence>
<dbReference type="SUPFAM" id="SSF51621">
    <property type="entry name" value="Phosphoenolpyruvate/pyruvate domain"/>
    <property type="match status" value="1"/>
</dbReference>
<evidence type="ECO:0000256" key="12">
    <source>
        <dbReference type="ARBA" id="ARBA00022683"/>
    </source>
</evidence>
<proteinExistence type="inferred from homology"/>
<feature type="domain" description="Phosphotransferase system enzyme I N-terminal" evidence="20">
    <location>
        <begin position="25"/>
        <end position="139"/>
    </location>
</feature>
<dbReference type="PRINTS" id="PR01736">
    <property type="entry name" value="PHPHTRNFRASE"/>
</dbReference>
<comment type="function">
    <text evidence="3 17">General (non sugar-specific) component of the phosphoenolpyruvate-dependent sugar phosphotransferase system (sugar PTS). This major carbohydrate active-transport system catalyzes the phosphorylation of incoming sugar substrates concomitantly with their translocation across the cell membrane. Enzyme I transfers the phosphoryl group from phosphoenolpyruvate (PEP) to the phosphoryl carrier protein (HPr).</text>
</comment>
<dbReference type="PANTHER" id="PTHR46244">
    <property type="entry name" value="PHOSPHOENOLPYRUVATE-PROTEIN PHOSPHOTRANSFERASE"/>
    <property type="match status" value="1"/>
</dbReference>
<dbReference type="PIRSF" id="PIRSF000732">
    <property type="entry name" value="PTS_enzyme_I"/>
    <property type="match status" value="1"/>
</dbReference>
<keyword evidence="13 17" id="KW-0479">Metal-binding</keyword>
<evidence type="ECO:0000259" key="20">
    <source>
        <dbReference type="Pfam" id="PF05524"/>
    </source>
</evidence>
<dbReference type="EC" id="2.7.3.9" evidence="6 17"/>
<evidence type="ECO:0000256" key="15">
    <source>
        <dbReference type="ARBA" id="ARBA00022842"/>
    </source>
</evidence>
<dbReference type="PANTHER" id="PTHR46244:SF3">
    <property type="entry name" value="PHOSPHOENOLPYRUVATE-PROTEIN PHOSPHOTRANSFERASE"/>
    <property type="match status" value="1"/>
</dbReference>
<keyword evidence="9 17" id="KW-0963">Cytoplasm</keyword>
<accession>A0ABT1CE81</accession>
<dbReference type="InterPro" id="IPR036618">
    <property type="entry name" value="PtsI_HPr-bd_sf"/>
</dbReference>
<evidence type="ECO:0000256" key="9">
    <source>
        <dbReference type="ARBA" id="ARBA00022490"/>
    </source>
</evidence>
<comment type="cofactor">
    <cofactor evidence="2 17">
        <name>Mg(2+)</name>
        <dbReference type="ChEBI" id="CHEBI:18420"/>
    </cofactor>
</comment>
<dbReference type="InterPro" id="IPR024692">
    <property type="entry name" value="PTS_EI"/>
</dbReference>
<comment type="caution">
    <text evidence="21">The sequence shown here is derived from an EMBL/GenBank/DDBJ whole genome shotgun (WGS) entry which is preliminary data.</text>
</comment>
<evidence type="ECO:0000256" key="17">
    <source>
        <dbReference type="PIRNR" id="PIRNR000732"/>
    </source>
</evidence>
<dbReference type="Pfam" id="PF00391">
    <property type="entry name" value="PEP-utilizers"/>
    <property type="match status" value="1"/>
</dbReference>
<dbReference type="InterPro" id="IPR008731">
    <property type="entry name" value="PTS_EIN"/>
</dbReference>
<evidence type="ECO:0000256" key="4">
    <source>
        <dbReference type="ARBA" id="ARBA00004496"/>
    </source>
</evidence>
<dbReference type="InterPro" id="IPR050499">
    <property type="entry name" value="PEP-utilizing_PTS_enzyme"/>
</dbReference>
<comment type="subcellular location">
    <subcellularLocation>
        <location evidence="4 17">Cytoplasm</location>
    </subcellularLocation>
</comment>
<evidence type="ECO:0000313" key="21">
    <source>
        <dbReference type="EMBL" id="MCO6158866.1"/>
    </source>
</evidence>
<feature type="domain" description="PEP-utilising enzyme C-terminal" evidence="19">
    <location>
        <begin position="283"/>
        <end position="578"/>
    </location>
</feature>